<evidence type="ECO:0000313" key="3">
    <source>
        <dbReference type="Proteomes" id="UP000054549"/>
    </source>
</evidence>
<protein>
    <submittedName>
        <fullName evidence="2">Uncharacterized protein</fullName>
    </submittedName>
</protein>
<proteinExistence type="predicted"/>
<dbReference type="Proteomes" id="UP000054549">
    <property type="component" value="Unassembled WGS sequence"/>
</dbReference>
<organism evidence="2 3">
    <name type="scientific">Amanita muscaria (strain Koide BX008)</name>
    <dbReference type="NCBI Taxonomy" id="946122"/>
    <lineage>
        <taxon>Eukaryota</taxon>
        <taxon>Fungi</taxon>
        <taxon>Dikarya</taxon>
        <taxon>Basidiomycota</taxon>
        <taxon>Agaricomycotina</taxon>
        <taxon>Agaricomycetes</taxon>
        <taxon>Agaricomycetidae</taxon>
        <taxon>Agaricales</taxon>
        <taxon>Pluteineae</taxon>
        <taxon>Amanitaceae</taxon>
        <taxon>Amanita</taxon>
    </lineage>
</organism>
<dbReference type="EMBL" id="KN818233">
    <property type="protein sequence ID" value="KIL67054.1"/>
    <property type="molecule type" value="Genomic_DNA"/>
</dbReference>
<dbReference type="HOGENOM" id="CLU_2078526_0_0_1"/>
<sequence length="119" mass="13334">MSPESLTWSSSRTRSTMSLPRLRKECQSTHPKASLSQTYSISLSGRREISTCRRGMSFLAVYPCRRLRRRPAQPTPTQFSQPSSCIGHTLRELVLQIGPWPKDGSKIRAVSALRSTPSS</sequence>
<reference evidence="2 3" key="1">
    <citation type="submission" date="2014-04" db="EMBL/GenBank/DDBJ databases">
        <title>Evolutionary Origins and Diversification of the Mycorrhizal Mutualists.</title>
        <authorList>
            <consortium name="DOE Joint Genome Institute"/>
            <consortium name="Mycorrhizal Genomics Consortium"/>
            <person name="Kohler A."/>
            <person name="Kuo A."/>
            <person name="Nagy L.G."/>
            <person name="Floudas D."/>
            <person name="Copeland A."/>
            <person name="Barry K.W."/>
            <person name="Cichocki N."/>
            <person name="Veneault-Fourrey C."/>
            <person name="LaButti K."/>
            <person name="Lindquist E.A."/>
            <person name="Lipzen A."/>
            <person name="Lundell T."/>
            <person name="Morin E."/>
            <person name="Murat C."/>
            <person name="Riley R."/>
            <person name="Ohm R."/>
            <person name="Sun H."/>
            <person name="Tunlid A."/>
            <person name="Henrissat B."/>
            <person name="Grigoriev I.V."/>
            <person name="Hibbett D.S."/>
            <person name="Martin F."/>
        </authorList>
    </citation>
    <scope>NUCLEOTIDE SEQUENCE [LARGE SCALE GENOMIC DNA]</scope>
    <source>
        <strain evidence="2 3">Koide BX008</strain>
    </source>
</reference>
<accession>A0A0C2TJB0</accession>
<feature type="region of interest" description="Disordered" evidence="1">
    <location>
        <begin position="1"/>
        <end position="33"/>
    </location>
</feature>
<dbReference type="AlphaFoldDB" id="A0A0C2TJB0"/>
<feature type="compositionally biased region" description="Low complexity" evidence="1">
    <location>
        <begin position="1"/>
        <end position="20"/>
    </location>
</feature>
<keyword evidence="3" id="KW-1185">Reference proteome</keyword>
<gene>
    <name evidence="2" type="ORF">M378DRAFT_326031</name>
</gene>
<evidence type="ECO:0000256" key="1">
    <source>
        <dbReference type="SAM" id="MobiDB-lite"/>
    </source>
</evidence>
<feature type="non-terminal residue" evidence="2">
    <location>
        <position position="119"/>
    </location>
</feature>
<dbReference type="InParanoid" id="A0A0C2TJB0"/>
<evidence type="ECO:0000313" key="2">
    <source>
        <dbReference type="EMBL" id="KIL67054.1"/>
    </source>
</evidence>
<name>A0A0C2TJB0_AMAMK</name>